<accession>A0A1B8S9D3</accession>
<dbReference type="RefSeq" id="WP_065289775.1">
    <property type="nucleotide sequence ID" value="NZ_LFOE01000099.1"/>
</dbReference>
<dbReference type="GO" id="GO:0006313">
    <property type="term" value="P:DNA transposition"/>
    <property type="evidence" value="ECO:0007669"/>
    <property type="project" value="InterPro"/>
</dbReference>
<evidence type="ECO:0000313" key="3">
    <source>
        <dbReference type="Proteomes" id="UP000092668"/>
    </source>
</evidence>
<dbReference type="OrthoDB" id="3722616at2"/>
<organism evidence="2 3">
    <name type="scientific">Mycolicibacter kumamotonensis</name>
    <dbReference type="NCBI Taxonomy" id="354243"/>
    <lineage>
        <taxon>Bacteria</taxon>
        <taxon>Bacillati</taxon>
        <taxon>Actinomycetota</taxon>
        <taxon>Actinomycetes</taxon>
        <taxon>Mycobacteriales</taxon>
        <taxon>Mycobacteriaceae</taxon>
        <taxon>Mycolicibacter</taxon>
    </lineage>
</organism>
<dbReference type="PANTHER" id="PTHR34614">
    <property type="match status" value="1"/>
</dbReference>
<dbReference type="Proteomes" id="UP000092668">
    <property type="component" value="Unassembled WGS sequence"/>
</dbReference>
<dbReference type="NCBIfam" id="NF033559">
    <property type="entry name" value="transpos_IS1634"/>
    <property type="match status" value="1"/>
</dbReference>
<dbReference type="AlphaFoldDB" id="A0A1B8S9D3"/>
<sequence length="549" mass="59819">MAYVRKVRTASGAVAVQVVRKHRGQRTILAHVGSAHTDAQLGILLERARQIAAADQGVLDIEVPARTQRVGDVADWRTGTLALPAGVPKGQPAPPGRTTSTCSRLLYDTLGAVYDWLGFDVVDDPVFRDLVIARLVEPTSKADAARVLTDLGAEPKSYKTVQRHLTKVNTGGYRGAIAAKCFTHAADRGGLSLLLYDVTTLYFEAENEDELRKVGYSKERRIDPQIVVGLLVDRTGFPLEVGCFEGNTAETTTLVPIITAFAARHELGDIPMVIAADAGMLSATNLTALDEAGLGFIVGSRSVKAPIDLASHFHWNGDVFTDGQIIDTVTPRHAKTVVNDPSRRAEPVWNPDDHLQSWRAVWAYSAKRARRDQKTLYAQETRARAVISGERAAKSTRFVKTHAGDRVLDEASLARAQSLVGLKGYVTNIGATVMSAAEVIARYHDLWHVERSFRMSKSDLRARPMFHRTRDAIEAHLTIVFAALAVAHNVQERSGLAIAKVIKTLRPLRSATIAINGTSETFPPEIPDPQRELLTSLAIPETGALSQMS</sequence>
<keyword evidence="3" id="KW-1185">Reference proteome</keyword>
<dbReference type="GO" id="GO:0004803">
    <property type="term" value="F:transposase activity"/>
    <property type="evidence" value="ECO:0007669"/>
    <property type="project" value="InterPro"/>
</dbReference>
<evidence type="ECO:0000259" key="1">
    <source>
        <dbReference type="Pfam" id="PF01609"/>
    </source>
</evidence>
<dbReference type="InterPro" id="IPR012337">
    <property type="entry name" value="RNaseH-like_sf"/>
</dbReference>
<dbReference type="InterPro" id="IPR002559">
    <property type="entry name" value="Transposase_11"/>
</dbReference>
<dbReference type="PANTHER" id="PTHR34614:SF2">
    <property type="entry name" value="TRANSPOSASE IS4-LIKE DOMAIN-CONTAINING PROTEIN"/>
    <property type="match status" value="1"/>
</dbReference>
<dbReference type="Pfam" id="PF01609">
    <property type="entry name" value="DDE_Tnp_1"/>
    <property type="match status" value="1"/>
</dbReference>
<dbReference type="GO" id="GO:0003677">
    <property type="term" value="F:DNA binding"/>
    <property type="evidence" value="ECO:0007669"/>
    <property type="project" value="InterPro"/>
</dbReference>
<comment type="caution">
    <text evidence="2">The sequence shown here is derived from an EMBL/GenBank/DDBJ whole genome shotgun (WGS) entry which is preliminary data.</text>
</comment>
<dbReference type="EMBL" id="LFOE01000099">
    <property type="protein sequence ID" value="OBY29330.1"/>
    <property type="molecule type" value="Genomic_DNA"/>
</dbReference>
<protein>
    <submittedName>
        <fullName evidence="2">Transposase</fullName>
    </submittedName>
</protein>
<name>A0A1B8S9D3_9MYCO</name>
<dbReference type="PATRIC" id="fig|354243.3.peg.4908"/>
<reference evidence="2 3" key="1">
    <citation type="submission" date="2015-06" db="EMBL/GenBank/DDBJ databases">
        <title>Genome sequence of Mycobacterium kumamotonense strain Roo.</title>
        <authorList>
            <person name="Greninger A.L."/>
            <person name="Cunningham G."/>
            <person name="Miller S."/>
        </authorList>
    </citation>
    <scope>NUCLEOTIDE SEQUENCE [LARGE SCALE GENOMIC DNA]</scope>
    <source>
        <strain evidence="2 3">Roo</strain>
    </source>
</reference>
<dbReference type="SUPFAM" id="SSF53098">
    <property type="entry name" value="Ribonuclease H-like"/>
    <property type="match status" value="1"/>
</dbReference>
<feature type="domain" description="Transposase IS4-like" evidence="1">
    <location>
        <begin position="191"/>
        <end position="484"/>
    </location>
</feature>
<proteinExistence type="predicted"/>
<dbReference type="InterPro" id="IPR047654">
    <property type="entry name" value="IS1634_transpos"/>
</dbReference>
<gene>
    <name evidence="2" type="ORF">ACT18_23635</name>
</gene>
<evidence type="ECO:0000313" key="2">
    <source>
        <dbReference type="EMBL" id="OBY29330.1"/>
    </source>
</evidence>